<protein>
    <submittedName>
        <fullName evidence="2">Transglutaminase</fullName>
    </submittedName>
</protein>
<sequence length="285" mass="32227">MRLEIFHLTRYEYDREVQIHPHLLYLRPRENPLLQVNRFAFFFQPEARVDWMRDDFDNLPASAQFFLNTAVLEIRSECTVTTADTPPFDFLVRDYARAFPFAYEPLHRFNLSIYLTPPDDATRAALLRWLDSRFVDRPAETVGWLFAFNQVINRNLAYQRRDEAGIQSALATINLGSGSCRDFAVLFIECARALGIAARFVSGYLFDPSGNGSRGGDMHAWAEVFLPGAGWKGIDPTHGIFCDNAYVPVAHAVVAESVNPVQGSFVSVIPTAARLTTDVRVRQSS</sequence>
<dbReference type="InterPro" id="IPR013589">
    <property type="entry name" value="Bac_transglu_N"/>
</dbReference>
<proteinExistence type="predicted"/>
<dbReference type="Gene3D" id="3.10.620.30">
    <property type="match status" value="1"/>
</dbReference>
<dbReference type="Proteomes" id="UP000078486">
    <property type="component" value="Unassembled WGS sequence"/>
</dbReference>
<name>A0A178IH73_9BACT</name>
<dbReference type="Pfam" id="PF08379">
    <property type="entry name" value="Bact_transglu_N"/>
    <property type="match status" value="1"/>
</dbReference>
<evidence type="ECO:0000313" key="2">
    <source>
        <dbReference type="EMBL" id="OAM88376.1"/>
    </source>
</evidence>
<dbReference type="InterPro" id="IPR038765">
    <property type="entry name" value="Papain-like_cys_pep_sf"/>
</dbReference>
<dbReference type="SMART" id="SM00460">
    <property type="entry name" value="TGc"/>
    <property type="match status" value="1"/>
</dbReference>
<gene>
    <name evidence="2" type="ORF">AW736_19225</name>
</gene>
<dbReference type="PANTHER" id="PTHR33490">
    <property type="entry name" value="BLR5614 PROTEIN-RELATED"/>
    <property type="match status" value="1"/>
</dbReference>
<dbReference type="EMBL" id="LRRQ01000137">
    <property type="protein sequence ID" value="OAM88376.1"/>
    <property type="molecule type" value="Genomic_DNA"/>
</dbReference>
<dbReference type="SUPFAM" id="SSF54001">
    <property type="entry name" value="Cysteine proteinases"/>
    <property type="match status" value="1"/>
</dbReference>
<dbReference type="InterPro" id="IPR002931">
    <property type="entry name" value="Transglutaminase-like"/>
</dbReference>
<evidence type="ECO:0000313" key="3">
    <source>
        <dbReference type="Proteomes" id="UP000078486"/>
    </source>
</evidence>
<dbReference type="PANTHER" id="PTHR33490:SF1">
    <property type="entry name" value="SLL1233 PROTEIN"/>
    <property type="match status" value="1"/>
</dbReference>
<reference evidence="2 3" key="1">
    <citation type="submission" date="2016-01" db="EMBL/GenBank/DDBJ databases">
        <title>High potential of lignocellulose degradation of a new Verrucomicrobia species.</title>
        <authorList>
            <person name="Wang Y."/>
            <person name="Shi Y."/>
            <person name="Qiu Z."/>
            <person name="Liu S."/>
            <person name="Yang H."/>
        </authorList>
    </citation>
    <scope>NUCLEOTIDE SEQUENCE [LARGE SCALE GENOMIC DNA]</scope>
    <source>
        <strain evidence="2 3">TSB47</strain>
    </source>
</reference>
<dbReference type="OrthoDB" id="9787782at2"/>
<feature type="domain" description="Transglutaminase-like" evidence="1">
    <location>
        <begin position="172"/>
        <end position="238"/>
    </location>
</feature>
<dbReference type="AlphaFoldDB" id="A0A178IH73"/>
<comment type="caution">
    <text evidence="2">The sequence shown here is derived from an EMBL/GenBank/DDBJ whole genome shotgun (WGS) entry which is preliminary data.</text>
</comment>
<accession>A0A178IH73</accession>
<dbReference type="Pfam" id="PF01841">
    <property type="entry name" value="Transglut_core"/>
    <property type="match status" value="1"/>
</dbReference>
<dbReference type="STRING" id="1184151.AW736_19225"/>
<organism evidence="2 3">
    <name type="scientific">Termitidicoccus mucosus</name>
    <dbReference type="NCBI Taxonomy" id="1184151"/>
    <lineage>
        <taxon>Bacteria</taxon>
        <taxon>Pseudomonadati</taxon>
        <taxon>Verrucomicrobiota</taxon>
        <taxon>Opitutia</taxon>
        <taxon>Opitutales</taxon>
        <taxon>Opitutaceae</taxon>
        <taxon>Termitidicoccus</taxon>
    </lineage>
</organism>
<keyword evidence="3" id="KW-1185">Reference proteome</keyword>
<evidence type="ECO:0000259" key="1">
    <source>
        <dbReference type="SMART" id="SM00460"/>
    </source>
</evidence>